<gene>
    <name evidence="1" type="ORF">g.46069</name>
</gene>
<name>A0A1B6GPC4_9HEMI</name>
<feature type="non-terminal residue" evidence="1">
    <location>
        <position position="110"/>
    </location>
</feature>
<sequence>NYTDINESDNNLNLVENVASSTEQISNNATDSSYEISQVTNSFFDSTTDQTTYQVDNLPIEESTQNVFLKVDNLKSTINFTTSTVNIANVNNYTAEQEEIVDVSNYFNNA</sequence>
<protein>
    <submittedName>
        <fullName evidence="1">Uncharacterized protein</fullName>
    </submittedName>
</protein>
<dbReference type="AlphaFoldDB" id="A0A1B6GPC4"/>
<accession>A0A1B6GPC4</accession>
<proteinExistence type="predicted"/>
<organism evidence="1">
    <name type="scientific">Cuerna arida</name>
    <dbReference type="NCBI Taxonomy" id="1464854"/>
    <lineage>
        <taxon>Eukaryota</taxon>
        <taxon>Metazoa</taxon>
        <taxon>Ecdysozoa</taxon>
        <taxon>Arthropoda</taxon>
        <taxon>Hexapoda</taxon>
        <taxon>Insecta</taxon>
        <taxon>Pterygota</taxon>
        <taxon>Neoptera</taxon>
        <taxon>Paraneoptera</taxon>
        <taxon>Hemiptera</taxon>
        <taxon>Auchenorrhyncha</taxon>
        <taxon>Membracoidea</taxon>
        <taxon>Cicadellidae</taxon>
        <taxon>Cicadellinae</taxon>
        <taxon>Proconiini</taxon>
        <taxon>Cuerna</taxon>
    </lineage>
</organism>
<dbReference type="EMBL" id="GECZ01005498">
    <property type="protein sequence ID" value="JAS64271.1"/>
    <property type="molecule type" value="Transcribed_RNA"/>
</dbReference>
<reference evidence="1" key="1">
    <citation type="submission" date="2015-11" db="EMBL/GenBank/DDBJ databases">
        <title>De novo transcriptome assembly of four potential Pierce s Disease insect vectors from Arizona vineyards.</title>
        <authorList>
            <person name="Tassone E.E."/>
        </authorList>
    </citation>
    <scope>NUCLEOTIDE SEQUENCE</scope>
</reference>
<feature type="non-terminal residue" evidence="1">
    <location>
        <position position="1"/>
    </location>
</feature>
<evidence type="ECO:0000313" key="1">
    <source>
        <dbReference type="EMBL" id="JAS64271.1"/>
    </source>
</evidence>